<dbReference type="PANTHER" id="PTHR46300:SF2">
    <property type="entry name" value="CYTOCHROME P450 MONOOXYGENASE ALNH-RELATED"/>
    <property type="match status" value="1"/>
</dbReference>
<dbReference type="PRINTS" id="PR00463">
    <property type="entry name" value="EP450I"/>
</dbReference>
<evidence type="ECO:0000256" key="8">
    <source>
        <dbReference type="ARBA" id="ARBA00022989"/>
    </source>
</evidence>
<evidence type="ECO:0000256" key="13">
    <source>
        <dbReference type="ARBA" id="ARBA00023180"/>
    </source>
</evidence>
<dbReference type="EMBL" id="CM032183">
    <property type="protein sequence ID" value="KAG7096145.1"/>
    <property type="molecule type" value="Genomic_DNA"/>
</dbReference>
<evidence type="ECO:0000256" key="12">
    <source>
        <dbReference type="ARBA" id="ARBA00023136"/>
    </source>
</evidence>
<keyword evidence="13" id="KW-0325">Glycoprotein</keyword>
<evidence type="ECO:0000256" key="4">
    <source>
        <dbReference type="ARBA" id="ARBA00010617"/>
    </source>
</evidence>
<evidence type="ECO:0000313" key="16">
    <source>
        <dbReference type="EMBL" id="KAG7096145.1"/>
    </source>
</evidence>
<sequence>MSNILFLMEVPWLSCLICLAAALALHGGLKANKWPSYPPGPKPLPILGNLLQLPIARPWLRFTEWARRYGDVVHINAFGYHIVILNSISAANAILDKHSRIFSERPNLRLVNFLGGDFAIPMMPYGETWRSSRAALQQKLRSVDLPTYRPMVNEKAHEMVQEFMKTPDDFFAHIKSYAGGVTMHLAYGYHPSGGHDHILEMADDMTHLFTDNLIKATILQAFPPLYHILEWFPRHNEWGVQARKMVDKVLDLPFQFVQREISKGTAQPSFTSDQLDEIGNLSGPELEDKHRWIKQIAGNIYIAGTDTMYAALLSFIQSMVLHQDAQKKAQAEIDRVIGHQRLPEFSDRESLPYVEALYREVLRYRPITPLSVPHAATEDFLYDGYCLPAKAVVIPNVWAMTRDERVYSNPDHFLPERFFTPDGKLNKDNIPLSYGFGRRICVGRLLAEDTLWIAIALTLATCDITMKIDADGRVIVVEDSILPDNLVSTPLPFECSIKARSAKAERLMDSVDLTRW</sequence>
<dbReference type="GO" id="GO:0016705">
    <property type="term" value="F:oxidoreductase activity, acting on paired donors, with incorporation or reduction of molecular oxygen"/>
    <property type="evidence" value="ECO:0007669"/>
    <property type="project" value="InterPro"/>
</dbReference>
<dbReference type="GO" id="GO:0020037">
    <property type="term" value="F:heme binding"/>
    <property type="evidence" value="ECO:0007669"/>
    <property type="project" value="InterPro"/>
</dbReference>
<feature type="binding site" description="axial binding residue" evidence="14">
    <location>
        <position position="441"/>
    </location>
    <ligand>
        <name>heme</name>
        <dbReference type="ChEBI" id="CHEBI:30413"/>
    </ligand>
    <ligandPart>
        <name>Fe</name>
        <dbReference type="ChEBI" id="CHEBI:18248"/>
    </ligandPart>
</feature>
<dbReference type="GO" id="GO:0005506">
    <property type="term" value="F:iron ion binding"/>
    <property type="evidence" value="ECO:0007669"/>
    <property type="project" value="InterPro"/>
</dbReference>
<keyword evidence="8" id="KW-1133">Transmembrane helix</keyword>
<evidence type="ECO:0000256" key="5">
    <source>
        <dbReference type="ARBA" id="ARBA00022617"/>
    </source>
</evidence>
<accession>A0A9P7UWW1</accession>
<feature type="chain" id="PRO_5040273301" description="Cytochrome P450" evidence="15">
    <location>
        <begin position="23"/>
        <end position="516"/>
    </location>
</feature>
<comment type="subcellular location">
    <subcellularLocation>
        <location evidence="2">Membrane</location>
        <topology evidence="2">Single-pass membrane protein</topology>
    </subcellularLocation>
</comment>
<dbReference type="AlphaFoldDB" id="A0A9P7UWW1"/>
<dbReference type="InterPro" id="IPR001128">
    <property type="entry name" value="Cyt_P450"/>
</dbReference>
<keyword evidence="15" id="KW-0732">Signal</keyword>
<gene>
    <name evidence="16" type="ORF">E1B28_006818</name>
</gene>
<evidence type="ECO:0000256" key="15">
    <source>
        <dbReference type="SAM" id="SignalP"/>
    </source>
</evidence>
<dbReference type="GO" id="GO:0016020">
    <property type="term" value="C:membrane"/>
    <property type="evidence" value="ECO:0007669"/>
    <property type="project" value="UniProtKB-SubCell"/>
</dbReference>
<dbReference type="OrthoDB" id="2789670at2759"/>
<comment type="similarity">
    <text evidence="4">Belongs to the cytochrome P450 family.</text>
</comment>
<proteinExistence type="inferred from homology"/>
<reference evidence="16" key="1">
    <citation type="journal article" date="2021" name="Genome Biol. Evol.">
        <title>The assembled and annotated genome of the fairy-ring fungus Marasmius oreades.</title>
        <authorList>
            <person name="Hiltunen M."/>
            <person name="Ament-Velasquez S.L."/>
            <person name="Johannesson H."/>
        </authorList>
    </citation>
    <scope>NUCLEOTIDE SEQUENCE</scope>
    <source>
        <strain evidence="16">03SP1</strain>
    </source>
</reference>
<dbReference type="InterPro" id="IPR036396">
    <property type="entry name" value="Cyt_P450_sf"/>
</dbReference>
<evidence type="ECO:0000256" key="6">
    <source>
        <dbReference type="ARBA" id="ARBA00022692"/>
    </source>
</evidence>
<dbReference type="CDD" id="cd11065">
    <property type="entry name" value="CYP64-like"/>
    <property type="match status" value="1"/>
</dbReference>
<dbReference type="Gene3D" id="1.10.630.10">
    <property type="entry name" value="Cytochrome P450"/>
    <property type="match status" value="1"/>
</dbReference>
<dbReference type="Proteomes" id="UP001049176">
    <property type="component" value="Chromosome 3"/>
</dbReference>
<protein>
    <recommendedName>
        <fullName evidence="18">Cytochrome P450</fullName>
    </recommendedName>
</protein>
<dbReference type="KEGG" id="more:E1B28_006818"/>
<dbReference type="InterPro" id="IPR002401">
    <property type="entry name" value="Cyt_P450_E_grp-I"/>
</dbReference>
<dbReference type="PANTHER" id="PTHR46300">
    <property type="entry name" value="P450, PUTATIVE (EUROFUNG)-RELATED-RELATED"/>
    <property type="match status" value="1"/>
</dbReference>
<dbReference type="GO" id="GO:0004497">
    <property type="term" value="F:monooxygenase activity"/>
    <property type="evidence" value="ECO:0007669"/>
    <property type="project" value="UniProtKB-KW"/>
</dbReference>
<dbReference type="InterPro" id="IPR050364">
    <property type="entry name" value="Cytochrome_P450_fung"/>
</dbReference>
<keyword evidence="9" id="KW-0560">Oxidoreductase</keyword>
<keyword evidence="17" id="KW-1185">Reference proteome</keyword>
<evidence type="ECO:0000256" key="7">
    <source>
        <dbReference type="ARBA" id="ARBA00022723"/>
    </source>
</evidence>
<evidence type="ECO:0008006" key="18">
    <source>
        <dbReference type="Google" id="ProtNLM"/>
    </source>
</evidence>
<feature type="signal peptide" evidence="15">
    <location>
        <begin position="1"/>
        <end position="22"/>
    </location>
</feature>
<dbReference type="Pfam" id="PF00067">
    <property type="entry name" value="p450"/>
    <property type="match status" value="1"/>
</dbReference>
<evidence type="ECO:0000256" key="1">
    <source>
        <dbReference type="ARBA" id="ARBA00001971"/>
    </source>
</evidence>
<keyword evidence="7 14" id="KW-0479">Metal-binding</keyword>
<evidence type="ECO:0000256" key="11">
    <source>
        <dbReference type="ARBA" id="ARBA00023033"/>
    </source>
</evidence>
<evidence type="ECO:0000256" key="2">
    <source>
        <dbReference type="ARBA" id="ARBA00004167"/>
    </source>
</evidence>
<name>A0A9P7UWW1_9AGAR</name>
<comment type="pathway">
    <text evidence="3">Secondary metabolite biosynthesis.</text>
</comment>
<organism evidence="16 17">
    <name type="scientific">Marasmius oreades</name>
    <name type="common">fairy-ring Marasmius</name>
    <dbReference type="NCBI Taxonomy" id="181124"/>
    <lineage>
        <taxon>Eukaryota</taxon>
        <taxon>Fungi</taxon>
        <taxon>Dikarya</taxon>
        <taxon>Basidiomycota</taxon>
        <taxon>Agaricomycotina</taxon>
        <taxon>Agaricomycetes</taxon>
        <taxon>Agaricomycetidae</taxon>
        <taxon>Agaricales</taxon>
        <taxon>Marasmiineae</taxon>
        <taxon>Marasmiaceae</taxon>
        <taxon>Marasmius</taxon>
    </lineage>
</organism>
<evidence type="ECO:0000256" key="3">
    <source>
        <dbReference type="ARBA" id="ARBA00005179"/>
    </source>
</evidence>
<evidence type="ECO:0000256" key="9">
    <source>
        <dbReference type="ARBA" id="ARBA00023002"/>
    </source>
</evidence>
<evidence type="ECO:0000256" key="10">
    <source>
        <dbReference type="ARBA" id="ARBA00023004"/>
    </source>
</evidence>
<comment type="cofactor">
    <cofactor evidence="1 14">
        <name>heme</name>
        <dbReference type="ChEBI" id="CHEBI:30413"/>
    </cofactor>
</comment>
<keyword evidence="5 14" id="KW-0349">Heme</keyword>
<dbReference type="GeneID" id="66075894"/>
<dbReference type="RefSeq" id="XP_043012615.1">
    <property type="nucleotide sequence ID" value="XM_043151519.1"/>
</dbReference>
<keyword evidence="12" id="KW-0472">Membrane</keyword>
<evidence type="ECO:0000313" key="17">
    <source>
        <dbReference type="Proteomes" id="UP001049176"/>
    </source>
</evidence>
<keyword evidence="6" id="KW-0812">Transmembrane</keyword>
<dbReference type="SUPFAM" id="SSF48264">
    <property type="entry name" value="Cytochrome P450"/>
    <property type="match status" value="1"/>
</dbReference>
<comment type="caution">
    <text evidence="16">The sequence shown here is derived from an EMBL/GenBank/DDBJ whole genome shotgun (WGS) entry which is preliminary data.</text>
</comment>
<keyword evidence="10 14" id="KW-0408">Iron</keyword>
<keyword evidence="11" id="KW-0503">Monooxygenase</keyword>
<evidence type="ECO:0000256" key="14">
    <source>
        <dbReference type="PIRSR" id="PIRSR602401-1"/>
    </source>
</evidence>